<reference evidence="2 3" key="1">
    <citation type="journal article" date="2012" name="New Phytol.">
        <title>Insight into trade-off between wood decay and parasitism from the genome of a fungal forest pathogen.</title>
        <authorList>
            <person name="Olson A."/>
            <person name="Aerts A."/>
            <person name="Asiegbu F."/>
            <person name="Belbahri L."/>
            <person name="Bouzid O."/>
            <person name="Broberg A."/>
            <person name="Canback B."/>
            <person name="Coutinho P.M."/>
            <person name="Cullen D."/>
            <person name="Dalman K."/>
            <person name="Deflorio G."/>
            <person name="van Diepen L.T."/>
            <person name="Dunand C."/>
            <person name="Duplessis S."/>
            <person name="Durling M."/>
            <person name="Gonthier P."/>
            <person name="Grimwood J."/>
            <person name="Fossdal C.G."/>
            <person name="Hansson D."/>
            <person name="Henrissat B."/>
            <person name="Hietala A."/>
            <person name="Himmelstrand K."/>
            <person name="Hoffmeister D."/>
            <person name="Hogberg N."/>
            <person name="James T.Y."/>
            <person name="Karlsson M."/>
            <person name="Kohler A."/>
            <person name="Kues U."/>
            <person name="Lee Y.H."/>
            <person name="Lin Y.C."/>
            <person name="Lind M."/>
            <person name="Lindquist E."/>
            <person name="Lombard V."/>
            <person name="Lucas S."/>
            <person name="Lunden K."/>
            <person name="Morin E."/>
            <person name="Murat C."/>
            <person name="Park J."/>
            <person name="Raffaello T."/>
            <person name="Rouze P."/>
            <person name="Salamov A."/>
            <person name="Schmutz J."/>
            <person name="Solheim H."/>
            <person name="Stahlberg J."/>
            <person name="Velez H."/>
            <person name="de Vries R.P."/>
            <person name="Wiebenga A."/>
            <person name="Woodward S."/>
            <person name="Yakovlev I."/>
            <person name="Garbelotto M."/>
            <person name="Martin F."/>
            <person name="Grigoriev I.V."/>
            <person name="Stenlid J."/>
        </authorList>
    </citation>
    <scope>NUCLEOTIDE SEQUENCE [LARGE SCALE GENOMIC DNA]</scope>
    <source>
        <strain evidence="2 3">TC 32-1</strain>
    </source>
</reference>
<dbReference type="Proteomes" id="UP000030671">
    <property type="component" value="Unassembled WGS sequence"/>
</dbReference>
<dbReference type="EMBL" id="KI925454">
    <property type="protein sequence ID" value="ETW86682.1"/>
    <property type="molecule type" value="Genomic_DNA"/>
</dbReference>
<gene>
    <name evidence="2" type="ORF">HETIRDRAFT_166199</name>
</gene>
<evidence type="ECO:0000313" key="2">
    <source>
        <dbReference type="EMBL" id="ETW86682.1"/>
    </source>
</evidence>
<dbReference type="KEGG" id="hir:HETIRDRAFT_166199"/>
<dbReference type="AlphaFoldDB" id="W4KLH8"/>
<evidence type="ECO:0000313" key="3">
    <source>
        <dbReference type="Proteomes" id="UP000030671"/>
    </source>
</evidence>
<keyword evidence="3" id="KW-1185">Reference proteome</keyword>
<organism evidence="2 3">
    <name type="scientific">Heterobasidion irregulare (strain TC 32-1)</name>
    <dbReference type="NCBI Taxonomy" id="747525"/>
    <lineage>
        <taxon>Eukaryota</taxon>
        <taxon>Fungi</taxon>
        <taxon>Dikarya</taxon>
        <taxon>Basidiomycota</taxon>
        <taxon>Agaricomycotina</taxon>
        <taxon>Agaricomycetes</taxon>
        <taxon>Russulales</taxon>
        <taxon>Bondarzewiaceae</taxon>
        <taxon>Heterobasidion</taxon>
        <taxon>Heterobasidion annosum species complex</taxon>
    </lineage>
</organism>
<protein>
    <submittedName>
        <fullName evidence="2">Uncharacterized protein</fullName>
    </submittedName>
</protein>
<name>W4KLH8_HETIT</name>
<dbReference type="InParanoid" id="W4KLH8"/>
<proteinExistence type="predicted"/>
<dbReference type="HOGENOM" id="CLU_2373047_0_0_1"/>
<evidence type="ECO:0000256" key="1">
    <source>
        <dbReference type="SAM" id="MobiDB-lite"/>
    </source>
</evidence>
<feature type="region of interest" description="Disordered" evidence="1">
    <location>
        <begin position="1"/>
        <end position="28"/>
    </location>
</feature>
<dbReference type="GeneID" id="20668040"/>
<accession>W4KLH8</accession>
<dbReference type="RefSeq" id="XP_009540680.1">
    <property type="nucleotide sequence ID" value="XM_009542385.1"/>
</dbReference>
<sequence>MTTLSIPDITITPALPDEDSRRTCTTPSASLPGSIIHTFRDVLKELHPRWSDADLIITEEELAKAPPMSKLPRILPRNGMPSPPCLQYGLPIMLE</sequence>